<keyword evidence="3" id="KW-1185">Reference proteome</keyword>
<protein>
    <submittedName>
        <fullName evidence="2">Ferredoxin</fullName>
    </submittedName>
</protein>
<reference evidence="2 3" key="1">
    <citation type="submission" date="2016-10" db="EMBL/GenBank/DDBJ databases">
        <authorList>
            <person name="de Groot N.N."/>
        </authorList>
    </citation>
    <scope>NUCLEOTIDE SEQUENCE [LARGE SCALE GENOMIC DNA]</scope>
    <source>
        <strain evidence="2 3">DSM 9990</strain>
    </source>
</reference>
<name>A0A1I4UCP8_9BACT</name>
<evidence type="ECO:0000313" key="3">
    <source>
        <dbReference type="Proteomes" id="UP000199611"/>
    </source>
</evidence>
<evidence type="ECO:0000313" key="2">
    <source>
        <dbReference type="EMBL" id="SFM86746.1"/>
    </source>
</evidence>
<dbReference type="STRING" id="39841.SAMN05660836_01785"/>
<gene>
    <name evidence="2" type="ORF">SAMN05660836_01785</name>
</gene>
<feature type="domain" description="4Fe-4S ferredoxin-type" evidence="1">
    <location>
        <begin position="2"/>
        <end position="30"/>
    </location>
</feature>
<dbReference type="OrthoDB" id="9803319at2"/>
<dbReference type="Pfam" id="PF13370">
    <property type="entry name" value="Fer4_13"/>
    <property type="match status" value="1"/>
</dbReference>
<sequence>MKKPTVDLSKCKLCMACVAVAPEVFKEVDESYIDVIERSEYPAEKVEEAINCCPSGCISWEDY</sequence>
<organism evidence="2 3">
    <name type="scientific">Thermodesulforhabdus norvegica</name>
    <dbReference type="NCBI Taxonomy" id="39841"/>
    <lineage>
        <taxon>Bacteria</taxon>
        <taxon>Pseudomonadati</taxon>
        <taxon>Thermodesulfobacteriota</taxon>
        <taxon>Syntrophobacteria</taxon>
        <taxon>Syntrophobacterales</taxon>
        <taxon>Thermodesulforhabdaceae</taxon>
        <taxon>Thermodesulforhabdus</taxon>
    </lineage>
</organism>
<proteinExistence type="predicted"/>
<dbReference type="EMBL" id="FOUU01000005">
    <property type="protein sequence ID" value="SFM86746.1"/>
    <property type="molecule type" value="Genomic_DNA"/>
</dbReference>
<dbReference type="RefSeq" id="WP_093395129.1">
    <property type="nucleotide sequence ID" value="NZ_FOUU01000005.1"/>
</dbReference>
<evidence type="ECO:0000259" key="1">
    <source>
        <dbReference type="PROSITE" id="PS51379"/>
    </source>
</evidence>
<dbReference type="SUPFAM" id="SSF54862">
    <property type="entry name" value="4Fe-4S ferredoxins"/>
    <property type="match status" value="1"/>
</dbReference>
<dbReference type="Gene3D" id="3.30.70.20">
    <property type="match status" value="1"/>
</dbReference>
<dbReference type="InterPro" id="IPR017896">
    <property type="entry name" value="4Fe4S_Fe-S-bd"/>
</dbReference>
<dbReference type="Proteomes" id="UP000199611">
    <property type="component" value="Unassembled WGS sequence"/>
</dbReference>
<accession>A0A1I4UCP8</accession>
<dbReference type="PROSITE" id="PS51379">
    <property type="entry name" value="4FE4S_FER_2"/>
    <property type="match status" value="1"/>
</dbReference>
<dbReference type="AlphaFoldDB" id="A0A1I4UCP8"/>